<accession>A0A9D4IH79</accession>
<evidence type="ECO:0000313" key="2">
    <source>
        <dbReference type="EMBL" id="KAH3727790.1"/>
    </source>
</evidence>
<evidence type="ECO:0000313" key="3">
    <source>
        <dbReference type="EMBL" id="KAH3775371.1"/>
    </source>
</evidence>
<gene>
    <name evidence="2" type="ORF">DPMN_053735</name>
    <name evidence="3" type="ORF">DPMN_176772</name>
</gene>
<evidence type="ECO:0000256" key="1">
    <source>
        <dbReference type="SAM" id="MobiDB-lite"/>
    </source>
</evidence>
<reference evidence="3" key="2">
    <citation type="submission" date="2020-11" db="EMBL/GenBank/DDBJ databases">
        <authorList>
            <person name="McCartney M.A."/>
            <person name="Auch B."/>
            <person name="Kono T."/>
            <person name="Mallez S."/>
            <person name="Becker A."/>
            <person name="Gohl D.M."/>
            <person name="Silverstein K.A.T."/>
            <person name="Koren S."/>
            <person name="Bechman K.B."/>
            <person name="Herman A."/>
            <person name="Abrahante J.E."/>
            <person name="Garbe J."/>
        </authorList>
    </citation>
    <scope>NUCLEOTIDE SEQUENCE</scope>
    <source>
        <strain evidence="3">Duluth1</strain>
        <tissue evidence="3">Whole animal</tissue>
    </source>
</reference>
<reference evidence="3" key="1">
    <citation type="journal article" date="2019" name="bioRxiv">
        <title>The Genome of the Zebra Mussel, Dreissena polymorpha: A Resource for Invasive Species Research.</title>
        <authorList>
            <person name="McCartney M.A."/>
            <person name="Auch B."/>
            <person name="Kono T."/>
            <person name="Mallez S."/>
            <person name="Zhang Y."/>
            <person name="Obille A."/>
            <person name="Becker A."/>
            <person name="Abrahante J.E."/>
            <person name="Garbe J."/>
            <person name="Badalamenti J.P."/>
            <person name="Herman A."/>
            <person name="Mangelson H."/>
            <person name="Liachko I."/>
            <person name="Sullivan S."/>
            <person name="Sone E.D."/>
            <person name="Koren S."/>
            <person name="Silverstein K.A.T."/>
            <person name="Beckman K.B."/>
            <person name="Gohl D.M."/>
        </authorList>
    </citation>
    <scope>NUCLEOTIDE SEQUENCE</scope>
    <source>
        <strain evidence="3">Duluth1</strain>
        <tissue evidence="3">Whole animal</tissue>
    </source>
</reference>
<organism evidence="3 4">
    <name type="scientific">Dreissena polymorpha</name>
    <name type="common">Zebra mussel</name>
    <name type="synonym">Mytilus polymorpha</name>
    <dbReference type="NCBI Taxonomy" id="45954"/>
    <lineage>
        <taxon>Eukaryota</taxon>
        <taxon>Metazoa</taxon>
        <taxon>Spiralia</taxon>
        <taxon>Lophotrochozoa</taxon>
        <taxon>Mollusca</taxon>
        <taxon>Bivalvia</taxon>
        <taxon>Autobranchia</taxon>
        <taxon>Heteroconchia</taxon>
        <taxon>Euheterodonta</taxon>
        <taxon>Imparidentia</taxon>
        <taxon>Neoheterodontei</taxon>
        <taxon>Myida</taxon>
        <taxon>Dreissenoidea</taxon>
        <taxon>Dreissenidae</taxon>
        <taxon>Dreissena</taxon>
    </lineage>
</organism>
<evidence type="ECO:0000313" key="4">
    <source>
        <dbReference type="Proteomes" id="UP000828390"/>
    </source>
</evidence>
<keyword evidence="4" id="KW-1185">Reference proteome</keyword>
<dbReference type="EMBL" id="JAIWYP010000009">
    <property type="protein sequence ID" value="KAH3775371.1"/>
    <property type="molecule type" value="Genomic_DNA"/>
</dbReference>
<proteinExistence type="predicted"/>
<feature type="region of interest" description="Disordered" evidence="1">
    <location>
        <begin position="39"/>
        <end position="69"/>
    </location>
</feature>
<sequence>MPDAGNEARLVMFMSGHRNEASIRSYNRGCNITQKKSMGNTLSALKEPSRKSAKQLASVNQPHIRASKP</sequence>
<dbReference type="Proteomes" id="UP000828390">
    <property type="component" value="Unassembled WGS sequence"/>
</dbReference>
<protein>
    <submittedName>
        <fullName evidence="3">Uncharacterized protein</fullName>
    </submittedName>
</protein>
<name>A0A9D4IH79_DREPO</name>
<dbReference type="AlphaFoldDB" id="A0A9D4IH79"/>
<dbReference type="EMBL" id="JAIWYP010000012">
    <property type="protein sequence ID" value="KAH3727790.1"/>
    <property type="molecule type" value="Genomic_DNA"/>
</dbReference>
<comment type="caution">
    <text evidence="3">The sequence shown here is derived from an EMBL/GenBank/DDBJ whole genome shotgun (WGS) entry which is preliminary data.</text>
</comment>